<reference evidence="18" key="1">
    <citation type="submission" date="2023-11" db="EMBL/GenBank/DDBJ databases">
        <authorList>
            <person name="De Vega J J."/>
            <person name="De Vega J J."/>
        </authorList>
    </citation>
    <scope>NUCLEOTIDE SEQUENCE</scope>
</reference>
<feature type="binding site" evidence="15">
    <location>
        <position position="569"/>
    </location>
    <ligand>
        <name>Ca(2+)</name>
        <dbReference type="ChEBI" id="CHEBI:29108"/>
    </ligand>
</feature>
<dbReference type="SUPFAM" id="SSF52743">
    <property type="entry name" value="Subtilisin-like"/>
    <property type="match status" value="1"/>
</dbReference>
<dbReference type="EC" id="3.4.14.10" evidence="4"/>
<proteinExistence type="predicted"/>
<keyword evidence="10 15" id="KW-0720">Serine protease</keyword>
<comment type="function">
    <text evidence="2">Secreted tripeptidyl-peptidase which degrades proteins at acidic pHs and is involved in virulence.</text>
</comment>
<evidence type="ECO:0000256" key="11">
    <source>
        <dbReference type="ARBA" id="ARBA00022837"/>
    </source>
</evidence>
<dbReference type="PANTHER" id="PTHR14218">
    <property type="entry name" value="PROTEASE S8 TRIPEPTIDYL PEPTIDASE I CLN2"/>
    <property type="match status" value="1"/>
</dbReference>
<keyword evidence="19" id="KW-1185">Reference proteome</keyword>
<evidence type="ECO:0000256" key="6">
    <source>
        <dbReference type="ARBA" id="ARBA00022670"/>
    </source>
</evidence>
<dbReference type="GO" id="GO:0006508">
    <property type="term" value="P:proteolysis"/>
    <property type="evidence" value="ECO:0007669"/>
    <property type="project" value="UniProtKB-KW"/>
</dbReference>
<dbReference type="Pfam" id="PF09286">
    <property type="entry name" value="Pro-kuma_activ"/>
    <property type="match status" value="1"/>
</dbReference>
<dbReference type="CDD" id="cd04056">
    <property type="entry name" value="Peptidases_S53"/>
    <property type="match status" value="1"/>
</dbReference>
<feature type="active site" description="Charge relay system" evidence="15">
    <location>
        <position position="308"/>
    </location>
</feature>
<keyword evidence="6 15" id="KW-0645">Protease</keyword>
<evidence type="ECO:0000259" key="17">
    <source>
        <dbReference type="PROSITE" id="PS51695"/>
    </source>
</evidence>
<evidence type="ECO:0000256" key="13">
    <source>
        <dbReference type="ARBA" id="ARBA00023145"/>
    </source>
</evidence>
<keyword evidence="5" id="KW-0964">Secreted</keyword>
<evidence type="ECO:0000256" key="10">
    <source>
        <dbReference type="ARBA" id="ARBA00022825"/>
    </source>
</evidence>
<comment type="caution">
    <text evidence="18">The sequence shown here is derived from an EMBL/GenBank/DDBJ whole genome shotgun (WGS) entry which is preliminary data.</text>
</comment>
<evidence type="ECO:0000256" key="1">
    <source>
        <dbReference type="ARBA" id="ARBA00001910"/>
    </source>
</evidence>
<evidence type="ECO:0000256" key="15">
    <source>
        <dbReference type="PROSITE-ProRule" id="PRU01032"/>
    </source>
</evidence>
<evidence type="ECO:0000256" key="12">
    <source>
        <dbReference type="ARBA" id="ARBA00023026"/>
    </source>
</evidence>
<dbReference type="Proteomes" id="UP001295794">
    <property type="component" value="Unassembled WGS sequence"/>
</dbReference>
<dbReference type="CDD" id="cd11377">
    <property type="entry name" value="Pro-peptidase_S53"/>
    <property type="match status" value="1"/>
</dbReference>
<dbReference type="Gene3D" id="3.40.50.200">
    <property type="entry name" value="Peptidase S8/S53 domain"/>
    <property type="match status" value="1"/>
</dbReference>
<keyword evidence="7 15" id="KW-0479">Metal-binding</keyword>
<evidence type="ECO:0000256" key="7">
    <source>
        <dbReference type="ARBA" id="ARBA00022723"/>
    </source>
</evidence>
<feature type="binding site" evidence="15">
    <location>
        <position position="567"/>
    </location>
    <ligand>
        <name>Ca(2+)</name>
        <dbReference type="ChEBI" id="CHEBI:29108"/>
    </ligand>
</feature>
<dbReference type="InterPro" id="IPR036852">
    <property type="entry name" value="Peptidase_S8/S53_dom_sf"/>
</dbReference>
<feature type="signal peptide" evidence="16">
    <location>
        <begin position="1"/>
        <end position="21"/>
    </location>
</feature>
<keyword evidence="9 15" id="KW-0378">Hydrolase</keyword>
<keyword evidence="11 15" id="KW-0106">Calcium</keyword>
<comment type="catalytic activity">
    <reaction evidence="1">
        <text>Release of an N-terminal tripeptide from a polypeptide.</text>
        <dbReference type="EC" id="3.4.14.10"/>
    </reaction>
</comment>
<feature type="binding site" evidence="15">
    <location>
        <position position="549"/>
    </location>
    <ligand>
        <name>Ca(2+)</name>
        <dbReference type="ChEBI" id="CHEBI:29108"/>
    </ligand>
</feature>
<protein>
    <recommendedName>
        <fullName evidence="4">tripeptidyl-peptidase II</fullName>
        <ecNumber evidence="4">3.4.14.10</ecNumber>
    </recommendedName>
</protein>
<feature type="active site" description="Charge relay system" evidence="15">
    <location>
        <position position="312"/>
    </location>
</feature>
<keyword evidence="13" id="KW-0865">Zymogen</keyword>
<dbReference type="GO" id="GO:0005576">
    <property type="term" value="C:extracellular region"/>
    <property type="evidence" value="ECO:0007669"/>
    <property type="project" value="UniProtKB-SubCell"/>
</dbReference>
<keyword evidence="14" id="KW-0325">Glycoprotein</keyword>
<evidence type="ECO:0000256" key="2">
    <source>
        <dbReference type="ARBA" id="ARBA00002451"/>
    </source>
</evidence>
<evidence type="ECO:0000313" key="19">
    <source>
        <dbReference type="Proteomes" id="UP001295794"/>
    </source>
</evidence>
<evidence type="ECO:0000256" key="9">
    <source>
        <dbReference type="ARBA" id="ARBA00022801"/>
    </source>
</evidence>
<dbReference type="GO" id="GO:0008240">
    <property type="term" value="F:tripeptidyl-peptidase activity"/>
    <property type="evidence" value="ECO:0007669"/>
    <property type="project" value="UniProtKB-EC"/>
</dbReference>
<evidence type="ECO:0000313" key="18">
    <source>
        <dbReference type="EMBL" id="CAK5283214.1"/>
    </source>
</evidence>
<evidence type="ECO:0000256" key="4">
    <source>
        <dbReference type="ARBA" id="ARBA00012462"/>
    </source>
</evidence>
<organism evidence="18 19">
    <name type="scientific">Mycena citricolor</name>
    <dbReference type="NCBI Taxonomy" id="2018698"/>
    <lineage>
        <taxon>Eukaryota</taxon>
        <taxon>Fungi</taxon>
        <taxon>Dikarya</taxon>
        <taxon>Basidiomycota</taxon>
        <taxon>Agaricomycotina</taxon>
        <taxon>Agaricomycetes</taxon>
        <taxon>Agaricomycetidae</taxon>
        <taxon>Agaricales</taxon>
        <taxon>Marasmiineae</taxon>
        <taxon>Mycenaceae</taxon>
        <taxon>Mycena</taxon>
    </lineage>
</organism>
<keyword evidence="8 16" id="KW-0732">Signal</keyword>
<evidence type="ECO:0000256" key="3">
    <source>
        <dbReference type="ARBA" id="ARBA00004239"/>
    </source>
</evidence>
<feature type="chain" id="PRO_5042216785" description="tripeptidyl-peptidase II" evidence="16">
    <location>
        <begin position="22"/>
        <end position="588"/>
    </location>
</feature>
<dbReference type="GO" id="GO:0046872">
    <property type="term" value="F:metal ion binding"/>
    <property type="evidence" value="ECO:0007669"/>
    <property type="project" value="UniProtKB-UniRule"/>
</dbReference>
<evidence type="ECO:0000256" key="14">
    <source>
        <dbReference type="ARBA" id="ARBA00023180"/>
    </source>
</evidence>
<accession>A0AAD2HVX6</accession>
<dbReference type="SMART" id="SM00944">
    <property type="entry name" value="Pro-kuma_activ"/>
    <property type="match status" value="1"/>
</dbReference>
<dbReference type="PANTHER" id="PTHR14218:SF10">
    <property type="entry name" value="PEPTIDASE S53 DOMAIN-CONTAINING PROTEIN"/>
    <property type="match status" value="1"/>
</dbReference>
<dbReference type="SUPFAM" id="SSF54897">
    <property type="entry name" value="Protease propeptides/inhibitors"/>
    <property type="match status" value="1"/>
</dbReference>
<dbReference type="AlphaFoldDB" id="A0AAD2HVX6"/>
<dbReference type="PROSITE" id="PS51695">
    <property type="entry name" value="SEDOLISIN"/>
    <property type="match status" value="1"/>
</dbReference>
<name>A0AAD2HVX6_9AGAR</name>
<feature type="binding site" evidence="15">
    <location>
        <position position="548"/>
    </location>
    <ligand>
        <name>Ca(2+)</name>
        <dbReference type="ChEBI" id="CHEBI:29108"/>
    </ligand>
</feature>
<dbReference type="FunFam" id="3.40.50.200:FF:000015">
    <property type="entry name" value="Tripeptidyl peptidase A"/>
    <property type="match status" value="1"/>
</dbReference>
<sequence>MVASAFIYGLSLPLYLSLVAGFPLFSKPSPRAAVEVRARSEGVPVGFASLGAAPSSQSIKLRIALVSSNTSGLEQALLDVSDPSSPNYGQHLTKDQVNAFLAPTSEALTTVKSWLTKNNVQGFVSEGAGDWIAMTVPISQANTLLSADYQTFLHTDSNATYARTLAYTLPAHVAPFIAHVHPTYSFNNPANAGPILSVPGPTNGTLASRAILGAKPSFSSRRAAVNPRCANGISPACISQLYGVPQTPATQKSNSIAVSGFIGQFAQTSDLTSFLQQARPDVSAKTTFALQTLDGGQNLQGAQNAGVEANLDIQYTVGVATGVPVTFVSVGQNNQDGVLGGFLDIVNFLNAETKVPQVLTTSYGDNEADIPAALATKLCSAYTALGARGTSILFASGDGGVSGSRVTNTCTTFQPTFPAGCPFITAVGSVGGIAPETASTFSSGGFSNVFAAPAYQKAAVSKYLGQLGKKNAGLFKATGRAYPDISAQGERVAIVSSGQVQPVDGTSCSSPIFASVVGLINDQLAAAGKPPMGFLNPFLYKNAAALNDITTGNNVGCNSNGFPALAGWDPVTGLGTPNFAALKAAAGV</sequence>
<dbReference type="GO" id="GO:0004252">
    <property type="term" value="F:serine-type endopeptidase activity"/>
    <property type="evidence" value="ECO:0007669"/>
    <property type="project" value="UniProtKB-UniRule"/>
</dbReference>
<gene>
    <name evidence="18" type="ORF">MYCIT1_LOCUS35574</name>
</gene>
<dbReference type="InterPro" id="IPR030400">
    <property type="entry name" value="Sedolisin_dom"/>
</dbReference>
<dbReference type="EMBL" id="CAVNYO010000466">
    <property type="protein sequence ID" value="CAK5283214.1"/>
    <property type="molecule type" value="Genomic_DNA"/>
</dbReference>
<dbReference type="InterPro" id="IPR050819">
    <property type="entry name" value="Tripeptidyl-peptidase_I"/>
</dbReference>
<feature type="domain" description="Peptidase S53" evidence="17">
    <location>
        <begin position="232"/>
        <end position="588"/>
    </location>
</feature>
<comment type="cofactor">
    <cofactor evidence="15">
        <name>Ca(2+)</name>
        <dbReference type="ChEBI" id="CHEBI:29108"/>
    </cofactor>
    <text evidence="15">Binds 1 Ca(2+) ion per subunit.</text>
</comment>
<evidence type="ECO:0000256" key="5">
    <source>
        <dbReference type="ARBA" id="ARBA00022525"/>
    </source>
</evidence>
<evidence type="ECO:0000256" key="16">
    <source>
        <dbReference type="SAM" id="SignalP"/>
    </source>
</evidence>
<keyword evidence="12" id="KW-0843">Virulence</keyword>
<evidence type="ECO:0000256" key="8">
    <source>
        <dbReference type="ARBA" id="ARBA00022729"/>
    </source>
</evidence>
<feature type="active site" description="Charge relay system" evidence="15">
    <location>
        <position position="507"/>
    </location>
</feature>
<comment type="subcellular location">
    <subcellularLocation>
        <location evidence="3">Secreted</location>
        <location evidence="3">Extracellular space</location>
    </subcellularLocation>
</comment>
<dbReference type="InterPro" id="IPR015366">
    <property type="entry name" value="S53_propep"/>
</dbReference>